<sequence>MVHNLECFNGNNSNNESFESFLNNEEVPLDKYIEEIEPRNEEKEFFEVAKNLGTLDACSTNEDLNLVNEETSILIDEVIEDQLTVKVVDGHVENEQTIERVFEKNKKDVSLLAEELLVVVDLRLSMLLCYELPMDSYFPLMSASQYYILYELPNASL</sequence>
<protein>
    <submittedName>
        <fullName evidence="1">Uncharacterized protein</fullName>
    </submittedName>
</protein>
<reference evidence="1" key="1">
    <citation type="submission" date="2018-11" db="EMBL/GenBank/DDBJ databases">
        <authorList>
            <person name="Grassa J C."/>
        </authorList>
    </citation>
    <scope>NUCLEOTIDE SEQUENCE [LARGE SCALE GENOMIC DNA]</scope>
</reference>
<evidence type="ECO:0000313" key="2">
    <source>
        <dbReference type="Proteomes" id="UP000596661"/>
    </source>
</evidence>
<keyword evidence="2" id="KW-1185">Reference proteome</keyword>
<reference evidence="1" key="2">
    <citation type="submission" date="2021-03" db="UniProtKB">
        <authorList>
            <consortium name="EnsemblPlants"/>
        </authorList>
    </citation>
    <scope>IDENTIFICATION</scope>
</reference>
<proteinExistence type="predicted"/>
<dbReference type="Proteomes" id="UP000596661">
    <property type="component" value="Chromosome 1"/>
</dbReference>
<dbReference type="EMBL" id="UZAU01000059">
    <property type="status" value="NOT_ANNOTATED_CDS"/>
    <property type="molecule type" value="Genomic_DNA"/>
</dbReference>
<organism evidence="1 2">
    <name type="scientific">Cannabis sativa</name>
    <name type="common">Hemp</name>
    <name type="synonym">Marijuana</name>
    <dbReference type="NCBI Taxonomy" id="3483"/>
    <lineage>
        <taxon>Eukaryota</taxon>
        <taxon>Viridiplantae</taxon>
        <taxon>Streptophyta</taxon>
        <taxon>Embryophyta</taxon>
        <taxon>Tracheophyta</taxon>
        <taxon>Spermatophyta</taxon>
        <taxon>Magnoliopsida</taxon>
        <taxon>eudicotyledons</taxon>
        <taxon>Gunneridae</taxon>
        <taxon>Pentapetalae</taxon>
        <taxon>rosids</taxon>
        <taxon>fabids</taxon>
        <taxon>Rosales</taxon>
        <taxon>Cannabaceae</taxon>
        <taxon>Cannabis</taxon>
    </lineage>
</organism>
<evidence type="ECO:0000313" key="1">
    <source>
        <dbReference type="EnsemblPlants" id="cds.evm.model.01.2199"/>
    </source>
</evidence>
<dbReference type="AlphaFoldDB" id="A0A803NK67"/>
<accession>A0A803NK67</accession>
<dbReference type="EnsemblPlants" id="evm.model.01.2199">
    <property type="protein sequence ID" value="cds.evm.model.01.2199"/>
    <property type="gene ID" value="evm.TU.01.2199"/>
</dbReference>
<dbReference type="Gramene" id="evm.model.01.2199">
    <property type="protein sequence ID" value="cds.evm.model.01.2199"/>
    <property type="gene ID" value="evm.TU.01.2199"/>
</dbReference>
<name>A0A803NK67_CANSA</name>